<dbReference type="InterPro" id="IPR032710">
    <property type="entry name" value="NTF2-like_dom_sf"/>
</dbReference>
<dbReference type="Pfam" id="PF14534">
    <property type="entry name" value="DUF4440"/>
    <property type="match status" value="1"/>
</dbReference>
<sequence length="142" mass="16548">MASNAFSHDKSITIHSKIAEQVDLYVEGWEMQNGEMFARPFSKNSVFINIFSTRFDGKEAIAERHQQIFDTFLNGTLFKVINLDIKRIDKNTAIAYVNWELQNLNCVEGRPCPRNGIFTHIFKRNKKGKWRIISTQNTYKSQ</sequence>
<dbReference type="InterPro" id="IPR027843">
    <property type="entry name" value="DUF4440"/>
</dbReference>
<reference evidence="3" key="1">
    <citation type="submission" date="2017-02" db="EMBL/GenBank/DDBJ databases">
        <authorList>
            <person name="Varghese N."/>
            <person name="Submissions S."/>
        </authorList>
    </citation>
    <scope>NUCLEOTIDE SEQUENCE [LARGE SCALE GENOMIC DNA]</scope>
    <source>
        <strain evidence="3">DSM 22720</strain>
    </source>
</reference>
<dbReference type="Proteomes" id="UP000190162">
    <property type="component" value="Unassembled WGS sequence"/>
</dbReference>
<dbReference type="AlphaFoldDB" id="A0A1T4UJ02"/>
<organism evidence="2 3">
    <name type="scientific">Enterovibrio nigricans DSM 22720</name>
    <dbReference type="NCBI Taxonomy" id="1121868"/>
    <lineage>
        <taxon>Bacteria</taxon>
        <taxon>Pseudomonadati</taxon>
        <taxon>Pseudomonadota</taxon>
        <taxon>Gammaproteobacteria</taxon>
        <taxon>Vibrionales</taxon>
        <taxon>Vibrionaceae</taxon>
        <taxon>Enterovibrio</taxon>
    </lineage>
</organism>
<evidence type="ECO:0000259" key="1">
    <source>
        <dbReference type="Pfam" id="PF14534"/>
    </source>
</evidence>
<keyword evidence="3" id="KW-1185">Reference proteome</keyword>
<dbReference type="NCBIfam" id="TIGR02246">
    <property type="entry name" value="SgcJ/EcaC family oxidoreductase"/>
    <property type="match status" value="1"/>
</dbReference>
<protein>
    <recommendedName>
        <fullName evidence="1">DUF4440 domain-containing protein</fullName>
    </recommendedName>
</protein>
<feature type="domain" description="DUF4440" evidence="1">
    <location>
        <begin position="18"/>
        <end position="132"/>
    </location>
</feature>
<evidence type="ECO:0000313" key="2">
    <source>
        <dbReference type="EMBL" id="SKA52580.1"/>
    </source>
</evidence>
<gene>
    <name evidence="2" type="ORF">SAMN02745132_01830</name>
</gene>
<dbReference type="InterPro" id="IPR011944">
    <property type="entry name" value="Steroid_delta5-4_isomerase"/>
</dbReference>
<proteinExistence type="predicted"/>
<dbReference type="EMBL" id="FUXU01000018">
    <property type="protein sequence ID" value="SKA52580.1"/>
    <property type="molecule type" value="Genomic_DNA"/>
</dbReference>
<dbReference type="SUPFAM" id="SSF54427">
    <property type="entry name" value="NTF2-like"/>
    <property type="match status" value="1"/>
</dbReference>
<evidence type="ECO:0000313" key="3">
    <source>
        <dbReference type="Proteomes" id="UP000190162"/>
    </source>
</evidence>
<dbReference type="Gene3D" id="3.10.450.50">
    <property type="match status" value="1"/>
</dbReference>
<name>A0A1T4UJ02_9GAMM</name>
<accession>A0A1T4UJ02</accession>